<dbReference type="OMA" id="CVDVESY"/>
<dbReference type="InterPro" id="IPR036397">
    <property type="entry name" value="RNaseH_sf"/>
</dbReference>
<evidence type="ECO:0000259" key="2">
    <source>
        <dbReference type="Pfam" id="PF21762"/>
    </source>
</evidence>
<evidence type="ECO:0000313" key="3">
    <source>
        <dbReference type="EMBL" id="EAW09765.1"/>
    </source>
</evidence>
<dbReference type="RefSeq" id="XP_001271191.1">
    <property type="nucleotide sequence ID" value="XM_001271190.1"/>
</dbReference>
<dbReference type="InterPro" id="IPR012337">
    <property type="entry name" value="RNaseH-like_sf"/>
</dbReference>
<dbReference type="PANTHER" id="PTHR28083:SF1">
    <property type="entry name" value="GOOD FOR FULL DBP5 ACTIVITY PROTEIN 2"/>
    <property type="match status" value="1"/>
</dbReference>
<feature type="domain" description="Gfd2/YDR514C-like C-terminal" evidence="2">
    <location>
        <begin position="350"/>
        <end position="553"/>
    </location>
</feature>
<dbReference type="PANTHER" id="PTHR28083">
    <property type="entry name" value="GOOD FOR FULL DBP5 ACTIVITY PROTEIN 2"/>
    <property type="match status" value="1"/>
</dbReference>
<evidence type="ECO:0000313" key="4">
    <source>
        <dbReference type="Proteomes" id="UP000006701"/>
    </source>
</evidence>
<proteinExistence type="predicted"/>
<dbReference type="InterPro" id="IPR040151">
    <property type="entry name" value="Gfd2/YDR514C-like"/>
</dbReference>
<dbReference type="VEuPathDB" id="FungiDB:ACLA_039810"/>
<sequence length="568" mass="64199">MDRQDRLKLLFEDDESLLEINTGLHGVSITGIQLEDKTPLAVVTNIEVQPRKKEPAVEPEPSPRSEHTTQHDVEESTHTGEYKDSDSIQEGTAPADEVPVDESPVDGWFCPLMAIARYPYKAIKGELSQKVARGFFDKGQFWSRCWDVYYIHIPPQLGSRPLLLVPATQVREFLQEINCKLESKFTIPKESGMGMLLDLNGEIPHPAFLGRCASREDKDKLEATIPMGDYCPPSNDMVLAYEEMIENAVEASKNKSRSRSKQSKAKKQQSRMQIERGLADTRRRISCYLGLRSYRALDLPEPITDRSWEEKQDEQEKHAQKILDSVDIAGIPRPWDTTQPALHPFWKEPIFISIDVECNERCHEQVTEVGISTLDTLDLAGVSPGANAVNWTSRIRSRHMRVREYGHVVNHQFVSGCPGNFEFGESEWVRMEALAKTVQACFQPPYSWGSGDIDGVRLGDPPEYKRQQRSLVLVGHNTSMDVRYLQNLGIQVFENIATGFLESIDTAELHRHMRGESSQRSLGGMLQELGIIGWYLHNGGNDARYTLEALVRMVVRDAGHDEDLGRSG</sequence>
<accession>A1CKU1</accession>
<protein>
    <recommendedName>
        <fullName evidence="2">Gfd2/YDR514C-like C-terminal domain-containing protein</fullName>
    </recommendedName>
</protein>
<dbReference type="GeneID" id="4703306"/>
<feature type="compositionally biased region" description="Basic and acidic residues" evidence="1">
    <location>
        <begin position="49"/>
        <end position="86"/>
    </location>
</feature>
<dbReference type="eggNOG" id="ENOG502QTQR">
    <property type="taxonomic scope" value="Eukaryota"/>
</dbReference>
<dbReference type="Gene3D" id="3.30.420.10">
    <property type="entry name" value="Ribonuclease H-like superfamily/Ribonuclease H"/>
    <property type="match status" value="1"/>
</dbReference>
<gene>
    <name evidence="3" type="ORF">ACLA_039810</name>
</gene>
<dbReference type="InterPro" id="IPR048519">
    <property type="entry name" value="Gfd2/YDR514C-like_C"/>
</dbReference>
<dbReference type="GO" id="GO:0003676">
    <property type="term" value="F:nucleic acid binding"/>
    <property type="evidence" value="ECO:0007669"/>
    <property type="project" value="InterPro"/>
</dbReference>
<dbReference type="GO" id="GO:0005634">
    <property type="term" value="C:nucleus"/>
    <property type="evidence" value="ECO:0007669"/>
    <property type="project" value="TreeGrafter"/>
</dbReference>
<organism evidence="3 4">
    <name type="scientific">Aspergillus clavatus (strain ATCC 1007 / CBS 513.65 / DSM 816 / NCTC 3887 / NRRL 1 / QM 1276 / 107)</name>
    <dbReference type="NCBI Taxonomy" id="344612"/>
    <lineage>
        <taxon>Eukaryota</taxon>
        <taxon>Fungi</taxon>
        <taxon>Dikarya</taxon>
        <taxon>Ascomycota</taxon>
        <taxon>Pezizomycotina</taxon>
        <taxon>Eurotiomycetes</taxon>
        <taxon>Eurotiomycetidae</taxon>
        <taxon>Eurotiales</taxon>
        <taxon>Aspergillaceae</taxon>
        <taxon>Aspergillus</taxon>
        <taxon>Aspergillus subgen. Fumigati</taxon>
    </lineage>
</organism>
<dbReference type="Pfam" id="PF21762">
    <property type="entry name" value="DEDDh_C"/>
    <property type="match status" value="1"/>
</dbReference>
<feature type="compositionally biased region" description="Basic residues" evidence="1">
    <location>
        <begin position="254"/>
        <end position="269"/>
    </location>
</feature>
<dbReference type="STRING" id="344612.A1CKU1"/>
<dbReference type="SUPFAM" id="SSF53098">
    <property type="entry name" value="Ribonuclease H-like"/>
    <property type="match status" value="1"/>
</dbReference>
<dbReference type="HOGENOM" id="CLU_016815_1_1_1"/>
<name>A1CKU1_ASPCL</name>
<dbReference type="Proteomes" id="UP000006701">
    <property type="component" value="Unassembled WGS sequence"/>
</dbReference>
<keyword evidence="4" id="KW-1185">Reference proteome</keyword>
<reference evidence="3 4" key="1">
    <citation type="journal article" date="2008" name="PLoS Genet.">
        <title>Genomic islands in the pathogenic filamentous fungus Aspergillus fumigatus.</title>
        <authorList>
            <person name="Fedorova N.D."/>
            <person name="Khaldi N."/>
            <person name="Joardar V.S."/>
            <person name="Maiti R."/>
            <person name="Amedeo P."/>
            <person name="Anderson M.J."/>
            <person name="Crabtree J."/>
            <person name="Silva J.C."/>
            <person name="Badger J.H."/>
            <person name="Albarraq A."/>
            <person name="Angiuoli S."/>
            <person name="Bussey H."/>
            <person name="Bowyer P."/>
            <person name="Cotty P.J."/>
            <person name="Dyer P.S."/>
            <person name="Egan A."/>
            <person name="Galens K."/>
            <person name="Fraser-Liggett C.M."/>
            <person name="Haas B.J."/>
            <person name="Inman J.M."/>
            <person name="Kent R."/>
            <person name="Lemieux S."/>
            <person name="Malavazi I."/>
            <person name="Orvis J."/>
            <person name="Roemer T."/>
            <person name="Ronning C.M."/>
            <person name="Sundaram J.P."/>
            <person name="Sutton G."/>
            <person name="Turner G."/>
            <person name="Venter J.C."/>
            <person name="White O.R."/>
            <person name="Whitty B.R."/>
            <person name="Youngman P."/>
            <person name="Wolfe K.H."/>
            <person name="Goldman G.H."/>
            <person name="Wortman J.R."/>
            <person name="Jiang B."/>
            <person name="Denning D.W."/>
            <person name="Nierman W.C."/>
        </authorList>
    </citation>
    <scope>NUCLEOTIDE SEQUENCE [LARGE SCALE GENOMIC DNA]</scope>
    <source>
        <strain evidence="4">ATCC 1007 / CBS 513.65 / DSM 816 / NCTC 3887 / NRRL 1</strain>
    </source>
</reference>
<feature type="region of interest" description="Disordered" evidence="1">
    <location>
        <begin position="46"/>
        <end position="100"/>
    </location>
</feature>
<dbReference type="EMBL" id="DS027056">
    <property type="protein sequence ID" value="EAW09765.1"/>
    <property type="molecule type" value="Genomic_DNA"/>
</dbReference>
<dbReference type="KEGG" id="act:ACLA_039810"/>
<feature type="region of interest" description="Disordered" evidence="1">
    <location>
        <begin position="250"/>
        <end position="275"/>
    </location>
</feature>
<dbReference type="AlphaFoldDB" id="A1CKU1"/>
<evidence type="ECO:0000256" key="1">
    <source>
        <dbReference type="SAM" id="MobiDB-lite"/>
    </source>
</evidence>
<dbReference type="OrthoDB" id="5953249at2759"/>